<feature type="domain" description="Terpene synthase N-terminal" evidence="7">
    <location>
        <begin position="125"/>
        <end position="279"/>
    </location>
</feature>
<gene>
    <name evidence="9" type="ORF">BUALT_Bualt16G0106100</name>
</gene>
<dbReference type="InterPro" id="IPR034741">
    <property type="entry name" value="Terpene_cyclase-like_1_C"/>
</dbReference>
<dbReference type="InterPro" id="IPR008930">
    <property type="entry name" value="Terpenoid_cyclase/PrenylTrfase"/>
</dbReference>
<dbReference type="FunFam" id="1.10.600.10:FF:000007">
    <property type="entry name" value="Isoprene synthase, chloroplastic"/>
    <property type="match status" value="1"/>
</dbReference>
<dbReference type="Pfam" id="PF01397">
    <property type="entry name" value="Terpene_synth"/>
    <property type="match status" value="1"/>
</dbReference>
<evidence type="ECO:0000256" key="2">
    <source>
        <dbReference type="ARBA" id="ARBA00004721"/>
    </source>
</evidence>
<comment type="caution">
    <text evidence="9">The sequence shown here is derived from an EMBL/GenBank/DDBJ whole genome shotgun (WGS) entry which is preliminary data.</text>
</comment>
<comment type="pathway">
    <text evidence="2">Secondary metabolite biosynthesis; terpenoid biosynthesis.</text>
</comment>
<dbReference type="SUPFAM" id="SSF48576">
    <property type="entry name" value="Terpenoid synthases"/>
    <property type="match status" value="1"/>
</dbReference>
<dbReference type="CDD" id="cd00684">
    <property type="entry name" value="Terpene_cyclase_plant_C1"/>
    <property type="match status" value="1"/>
</dbReference>
<dbReference type="InterPro" id="IPR008949">
    <property type="entry name" value="Isoprenoid_synthase_dom_sf"/>
</dbReference>
<dbReference type="GO" id="GO:0016102">
    <property type="term" value="P:diterpenoid biosynthetic process"/>
    <property type="evidence" value="ECO:0007669"/>
    <property type="project" value="InterPro"/>
</dbReference>
<dbReference type="SFLD" id="SFLDS00005">
    <property type="entry name" value="Isoprenoid_Synthase_Type_I"/>
    <property type="match status" value="1"/>
</dbReference>
<reference evidence="9" key="1">
    <citation type="submission" date="2019-10" db="EMBL/GenBank/DDBJ databases">
        <authorList>
            <person name="Zhang R."/>
            <person name="Pan Y."/>
            <person name="Wang J."/>
            <person name="Ma R."/>
            <person name="Yu S."/>
        </authorList>
    </citation>
    <scope>NUCLEOTIDE SEQUENCE</scope>
    <source>
        <strain evidence="9">LA-IB0</strain>
        <tissue evidence="9">Leaf</tissue>
    </source>
</reference>
<dbReference type="SUPFAM" id="SSF48239">
    <property type="entry name" value="Terpenoid cyclases/Protein prenyltransferases"/>
    <property type="match status" value="1"/>
</dbReference>
<name>A0AAV6WC52_9LAMI</name>
<evidence type="ECO:0000256" key="4">
    <source>
        <dbReference type="ARBA" id="ARBA00022842"/>
    </source>
</evidence>
<dbReference type="AlphaFoldDB" id="A0AAV6WC52"/>
<dbReference type="InterPro" id="IPR005630">
    <property type="entry name" value="Terpene_synthase_metal-bd"/>
</dbReference>
<dbReference type="InterPro" id="IPR044814">
    <property type="entry name" value="Terpene_cyclase_plant_C1"/>
</dbReference>
<dbReference type="PANTHER" id="PTHR31225">
    <property type="entry name" value="OS04G0344100 PROTEIN-RELATED"/>
    <property type="match status" value="1"/>
</dbReference>
<dbReference type="Gene3D" id="1.10.600.10">
    <property type="entry name" value="Farnesyl Diphosphate Synthase"/>
    <property type="match status" value="1"/>
</dbReference>
<sequence length="634" mass="73692">MENPMNQPDLGEIESILQQVQLQAGRDDVIDSAIQDCIQRIHSRVSSPVQAEIGETSDCTQPKAQPRRDPTEAMTAETNNDVVQENETGKQPAILRDGGWVTVDKNGKKANVQEGPNVGGHEEQLVVEKLKEEMKRELKEISNDYVRQVRMIDAIQRLGIGYHFEDEIDDALQNIFEKFDDCCNDNDDMYITALGFRLLRQHGYRVSCEIFEKYFKDGKGEFKLVPNVEDVLEFYEATFLRIHGEDVLDHGFVFARNYLKSILPSLTNPIIADQVDHALNQYSNSRGLPRVEARHYISIYEQFASHHQPLLKLAKLDFNLLQSLHKRELSEMCRWWKLDLEVPTKYSYARDRMVETYFWILGVYFEPKYALARKILTKVQAITSIIDDTYDAYGTLEELEILTDAIERWSFSCLDQLPEYMKIFYRALLEFFEEIEEEMVKQGTSYRVSYGKEAVKILCRAYFAEAKWREERYKPTTEEYMRLATKTCGYTSLIIISFLGMGNIPTKEAFDWVLTQPSYVTASLTICRLADDIMGHEFEQKREHIPSAVECYTIEHNVSKEEATDEFNIKIEEAWKDINEGFLRPIKIPAPLLYRVLNYTRIIEVMYSKGDWYTHVGPEMQGLIYQLLIDPVPE</sequence>
<evidence type="ECO:0000259" key="8">
    <source>
        <dbReference type="Pfam" id="PF03936"/>
    </source>
</evidence>
<evidence type="ECO:0000256" key="3">
    <source>
        <dbReference type="ARBA" id="ARBA00022723"/>
    </source>
</evidence>
<dbReference type="InterPro" id="IPR050148">
    <property type="entry name" value="Terpene_synthase-like"/>
</dbReference>
<dbReference type="FunFam" id="1.50.10.130:FF:000001">
    <property type="entry name" value="Isoprene synthase, chloroplastic"/>
    <property type="match status" value="1"/>
</dbReference>
<evidence type="ECO:0000256" key="5">
    <source>
        <dbReference type="ARBA" id="ARBA00023239"/>
    </source>
</evidence>
<dbReference type="EMBL" id="WHWC01000016">
    <property type="protein sequence ID" value="KAG8367758.1"/>
    <property type="molecule type" value="Genomic_DNA"/>
</dbReference>
<protein>
    <submittedName>
        <fullName evidence="9">Uncharacterized protein</fullName>
    </submittedName>
</protein>
<dbReference type="InterPro" id="IPR036965">
    <property type="entry name" value="Terpene_synth_N_sf"/>
</dbReference>
<keyword evidence="5" id="KW-0456">Lyase</keyword>
<evidence type="ECO:0000313" key="9">
    <source>
        <dbReference type="EMBL" id="KAG8367758.1"/>
    </source>
</evidence>
<feature type="region of interest" description="Disordered" evidence="6">
    <location>
        <begin position="48"/>
        <end position="79"/>
    </location>
</feature>
<keyword evidence="10" id="KW-1185">Reference proteome</keyword>
<dbReference type="Proteomes" id="UP000826271">
    <property type="component" value="Unassembled WGS sequence"/>
</dbReference>
<keyword evidence="4" id="KW-0460">Magnesium</keyword>
<dbReference type="GO" id="GO:0010333">
    <property type="term" value="F:terpene synthase activity"/>
    <property type="evidence" value="ECO:0007669"/>
    <property type="project" value="InterPro"/>
</dbReference>
<dbReference type="SFLD" id="SFLDG01019">
    <property type="entry name" value="Terpene_Cyclase_Like_1_C_Termi"/>
    <property type="match status" value="1"/>
</dbReference>
<proteinExistence type="predicted"/>
<accession>A0AAV6WC52</accession>
<dbReference type="GO" id="GO:0000287">
    <property type="term" value="F:magnesium ion binding"/>
    <property type="evidence" value="ECO:0007669"/>
    <property type="project" value="InterPro"/>
</dbReference>
<organism evidence="9 10">
    <name type="scientific">Buddleja alternifolia</name>
    <dbReference type="NCBI Taxonomy" id="168488"/>
    <lineage>
        <taxon>Eukaryota</taxon>
        <taxon>Viridiplantae</taxon>
        <taxon>Streptophyta</taxon>
        <taxon>Embryophyta</taxon>
        <taxon>Tracheophyta</taxon>
        <taxon>Spermatophyta</taxon>
        <taxon>Magnoliopsida</taxon>
        <taxon>eudicotyledons</taxon>
        <taxon>Gunneridae</taxon>
        <taxon>Pentapetalae</taxon>
        <taxon>asterids</taxon>
        <taxon>lamiids</taxon>
        <taxon>Lamiales</taxon>
        <taxon>Scrophulariaceae</taxon>
        <taxon>Buddlejeae</taxon>
        <taxon>Buddleja</taxon>
    </lineage>
</organism>
<evidence type="ECO:0000259" key="7">
    <source>
        <dbReference type="Pfam" id="PF01397"/>
    </source>
</evidence>
<dbReference type="Pfam" id="PF03936">
    <property type="entry name" value="Terpene_synth_C"/>
    <property type="match status" value="1"/>
</dbReference>
<dbReference type="InterPro" id="IPR001906">
    <property type="entry name" value="Terpene_synth_N"/>
</dbReference>
<evidence type="ECO:0000313" key="10">
    <source>
        <dbReference type="Proteomes" id="UP000826271"/>
    </source>
</evidence>
<dbReference type="Gene3D" id="1.50.10.130">
    <property type="entry name" value="Terpene synthase, N-terminal domain"/>
    <property type="match status" value="1"/>
</dbReference>
<evidence type="ECO:0000256" key="1">
    <source>
        <dbReference type="ARBA" id="ARBA00001946"/>
    </source>
</evidence>
<evidence type="ECO:0000256" key="6">
    <source>
        <dbReference type="SAM" id="MobiDB-lite"/>
    </source>
</evidence>
<dbReference type="PANTHER" id="PTHR31225:SF93">
    <property type="entry name" value="ALPHA-HUMULENE_(-)-(E)-BETA-CARYOPHYLLENE SYNTHASE"/>
    <property type="match status" value="1"/>
</dbReference>
<feature type="domain" description="Terpene synthase metal-binding" evidence="8">
    <location>
        <begin position="339"/>
        <end position="577"/>
    </location>
</feature>
<comment type="cofactor">
    <cofactor evidence="1">
        <name>Mg(2+)</name>
        <dbReference type="ChEBI" id="CHEBI:18420"/>
    </cofactor>
</comment>
<keyword evidence="3" id="KW-0479">Metal-binding</keyword>